<evidence type="ECO:0000313" key="2">
    <source>
        <dbReference type="Proteomes" id="UP000198211"/>
    </source>
</evidence>
<dbReference type="EMBL" id="NBNE01002702">
    <property type="protein sequence ID" value="OWZ09663.1"/>
    <property type="molecule type" value="Genomic_DNA"/>
</dbReference>
<organism evidence="1 2">
    <name type="scientific">Phytophthora megakarya</name>
    <dbReference type="NCBI Taxonomy" id="4795"/>
    <lineage>
        <taxon>Eukaryota</taxon>
        <taxon>Sar</taxon>
        <taxon>Stramenopiles</taxon>
        <taxon>Oomycota</taxon>
        <taxon>Peronosporomycetes</taxon>
        <taxon>Peronosporales</taxon>
        <taxon>Peronosporaceae</taxon>
        <taxon>Phytophthora</taxon>
    </lineage>
</organism>
<proteinExistence type="predicted"/>
<dbReference type="Proteomes" id="UP000198211">
    <property type="component" value="Unassembled WGS sequence"/>
</dbReference>
<gene>
    <name evidence="1" type="ORF">PHMEG_00017599</name>
</gene>
<protein>
    <submittedName>
        <fullName evidence="1">Uncharacterized protein</fullName>
    </submittedName>
</protein>
<dbReference type="AlphaFoldDB" id="A0A225VW73"/>
<sequence>MVLPTVTLALHVQRVVDTVTTMPWSILKQVEQTLLWSVPPEPTGPRWADNVFIASKKISISCIEDELTDSCNSGMFSSDEDVDWSSDEVSLDGYSDDDDDSSMFSMLSLPPYEAERWYWTPPSSMNSTKLQKYETASQRSADLDEFGPEHGDERYRRRPTMYAMPSIDFSADGVVDLWVDRYGANKADFTYLAESTSDTKSQSRRRL</sequence>
<dbReference type="OrthoDB" id="95512at2759"/>
<comment type="caution">
    <text evidence="1">The sequence shown here is derived from an EMBL/GenBank/DDBJ whole genome shotgun (WGS) entry which is preliminary data.</text>
</comment>
<evidence type="ECO:0000313" key="1">
    <source>
        <dbReference type="EMBL" id="OWZ09663.1"/>
    </source>
</evidence>
<accession>A0A225VW73</accession>
<name>A0A225VW73_9STRA</name>
<keyword evidence="2" id="KW-1185">Reference proteome</keyword>
<reference evidence="2" key="1">
    <citation type="submission" date="2017-03" db="EMBL/GenBank/DDBJ databases">
        <title>Phytopthora megakarya and P. palmivora, two closely related causual agents of cacao black pod achieved similar genome size and gene model numbers by different mechanisms.</title>
        <authorList>
            <person name="Ali S."/>
            <person name="Shao J."/>
            <person name="Larry D.J."/>
            <person name="Kronmiller B."/>
            <person name="Shen D."/>
            <person name="Strem M.D."/>
            <person name="Melnick R.L."/>
            <person name="Guiltinan M.J."/>
            <person name="Tyler B.M."/>
            <person name="Meinhardt L.W."/>
            <person name="Bailey B.A."/>
        </authorList>
    </citation>
    <scope>NUCLEOTIDE SEQUENCE [LARGE SCALE GENOMIC DNA]</scope>
    <source>
        <strain evidence="2">zdho120</strain>
    </source>
</reference>